<dbReference type="EMBL" id="AP024085">
    <property type="protein sequence ID" value="BCL58051.1"/>
    <property type="molecule type" value="Genomic_DNA"/>
</dbReference>
<dbReference type="PROSITE" id="PS51462">
    <property type="entry name" value="NUDIX"/>
    <property type="match status" value="1"/>
</dbReference>
<evidence type="ECO:0000259" key="2">
    <source>
        <dbReference type="PROSITE" id="PS51462"/>
    </source>
</evidence>
<gene>
    <name evidence="4" type="ORF">C7U54_01440</name>
    <name evidence="3" type="ORF">Fi14EGH31_17630</name>
</gene>
<evidence type="ECO:0000256" key="1">
    <source>
        <dbReference type="ARBA" id="ARBA00005582"/>
    </source>
</evidence>
<accession>A0A2T3G7B9</accession>
<dbReference type="Pfam" id="PF00293">
    <property type="entry name" value="NUDIX"/>
    <property type="match status" value="1"/>
</dbReference>
<feature type="domain" description="Nudix hydrolase" evidence="2">
    <location>
        <begin position="38"/>
        <end position="176"/>
    </location>
</feature>
<dbReference type="EMBL" id="PYLQ01000001">
    <property type="protein sequence ID" value="PST43402.1"/>
    <property type="molecule type" value="Genomic_DNA"/>
</dbReference>
<reference evidence="6" key="3">
    <citation type="submission" date="2020-09" db="EMBL/GenBank/DDBJ databases">
        <title>Complete genome sequencing of Faecalibacillus intestinalis strain 14EGH31.</title>
        <authorList>
            <person name="Sakamoto M."/>
            <person name="Murakami T."/>
            <person name="Mori H."/>
        </authorList>
    </citation>
    <scope>NUCLEOTIDE SEQUENCE [LARGE SCALE GENOMIC DNA]</scope>
    <source>
        <strain evidence="6">14EGH31</strain>
    </source>
</reference>
<dbReference type="AlphaFoldDB" id="A0A2T3G7B9"/>
<evidence type="ECO:0000313" key="5">
    <source>
        <dbReference type="Proteomes" id="UP000240974"/>
    </source>
</evidence>
<evidence type="ECO:0000313" key="6">
    <source>
        <dbReference type="Proteomes" id="UP000593842"/>
    </source>
</evidence>
<reference evidence="3" key="2">
    <citation type="journal article" date="2020" name="Microbiol. Resour. Announc.">
        <title>Complete Genome Sequence of Faecalibacillus intestinalis JCM 34082, Isolated from Feces from a Healthy Japanese Female.</title>
        <authorList>
            <person name="Sakamoto M."/>
            <person name="Ikeyama N."/>
            <person name="Toyoda A."/>
            <person name="Murakami T."/>
            <person name="Mori H."/>
            <person name="Ohkuma M."/>
        </authorList>
    </citation>
    <scope>NUCLEOTIDE SEQUENCE</scope>
    <source>
        <strain evidence="3">14EGH31</strain>
    </source>
</reference>
<dbReference type="Gene3D" id="3.90.79.10">
    <property type="entry name" value="Nucleoside Triphosphate Pyrophosphohydrolase"/>
    <property type="match status" value="1"/>
</dbReference>
<dbReference type="Proteomes" id="UP000240974">
    <property type="component" value="Unassembled WGS sequence"/>
</dbReference>
<organism evidence="4 5">
    <name type="scientific">Faecalibacillus intestinalis</name>
    <dbReference type="NCBI Taxonomy" id="1982626"/>
    <lineage>
        <taxon>Bacteria</taxon>
        <taxon>Bacillati</taxon>
        <taxon>Bacillota</taxon>
        <taxon>Erysipelotrichia</taxon>
        <taxon>Erysipelotrichales</taxon>
        <taxon>Coprobacillaceae</taxon>
        <taxon>Faecalibacillus</taxon>
    </lineage>
</organism>
<keyword evidence="5" id="KW-1185">Reference proteome</keyword>
<dbReference type="InterPro" id="IPR015797">
    <property type="entry name" value="NUDIX_hydrolase-like_dom_sf"/>
</dbReference>
<dbReference type="PANTHER" id="PTHR43736">
    <property type="entry name" value="ADP-RIBOSE PYROPHOSPHATASE"/>
    <property type="match status" value="1"/>
</dbReference>
<dbReference type="PANTHER" id="PTHR43736:SF1">
    <property type="entry name" value="DIHYDRONEOPTERIN TRIPHOSPHATE DIPHOSPHATASE"/>
    <property type="match status" value="1"/>
</dbReference>
<dbReference type="GeneID" id="70580206"/>
<reference evidence="4 5" key="1">
    <citation type="journal article" date="2019" name="Int. J. Syst. Evol. Microbiol.">
        <title>Faecalibacillus intestinalis gen. nov., sp. nov. and Faecalibacillus faecis sp. nov., isolated from human faeces.</title>
        <authorList>
            <person name="Seo B."/>
            <person name="Jeon K."/>
            <person name="Baek I."/>
            <person name="Lee Y.M."/>
            <person name="Baek K."/>
            <person name="Ko G."/>
        </authorList>
    </citation>
    <scope>NUCLEOTIDE SEQUENCE [LARGE SCALE GENOMIC DNA]</scope>
    <source>
        <strain evidence="4 5">SNUG30099</strain>
    </source>
</reference>
<dbReference type="KEGG" id="fit:Fi14EGH31_17630"/>
<keyword evidence="4" id="KW-0378">Hydrolase</keyword>
<proteinExistence type="inferred from homology"/>
<dbReference type="Proteomes" id="UP000593842">
    <property type="component" value="Chromosome"/>
</dbReference>
<dbReference type="CDD" id="cd03674">
    <property type="entry name" value="NUDIX_Hydrolase"/>
    <property type="match status" value="1"/>
</dbReference>
<name>A0A2T3G7B9_9FIRM</name>
<sequence>MYQQITNYQPYNEQEAKDKELLLKVLKQKDVLTRENEVGHFTVSCWVLNQNHNKVLMCYHKVYNSWSWLGGHVDGEKNFKKVALKEVQEESGLENVSFMSDDLFSLEVLTVDGHVKRGKYVSSHLHYNVTYLMEANDQDELKIKEDENKGLRWFSFEDALKASTEPWFVENIYSKLNSKVKDYLKR</sequence>
<evidence type="ECO:0000313" key="3">
    <source>
        <dbReference type="EMBL" id="BCL58051.1"/>
    </source>
</evidence>
<comment type="similarity">
    <text evidence="1">Belongs to the Nudix hydrolase family.</text>
</comment>
<protein>
    <submittedName>
        <fullName evidence="4">NUDIX hydrolase</fullName>
    </submittedName>
</protein>
<dbReference type="InterPro" id="IPR000086">
    <property type="entry name" value="NUDIX_hydrolase_dom"/>
</dbReference>
<dbReference type="GO" id="GO:0016787">
    <property type="term" value="F:hydrolase activity"/>
    <property type="evidence" value="ECO:0007669"/>
    <property type="project" value="UniProtKB-KW"/>
</dbReference>
<dbReference type="RefSeq" id="WP_107029045.1">
    <property type="nucleotide sequence ID" value="NZ_AP024085.1"/>
</dbReference>
<dbReference type="SUPFAM" id="SSF55811">
    <property type="entry name" value="Nudix"/>
    <property type="match status" value="1"/>
</dbReference>
<evidence type="ECO:0000313" key="4">
    <source>
        <dbReference type="EMBL" id="PST43402.1"/>
    </source>
</evidence>